<feature type="domain" description="Xylose isomerase-like TIM barrel" evidence="1">
    <location>
        <begin position="23"/>
        <end position="311"/>
    </location>
</feature>
<organism evidence="2">
    <name type="scientific">uncultured Eubacteriales bacterium</name>
    <dbReference type="NCBI Taxonomy" id="172733"/>
    <lineage>
        <taxon>Bacteria</taxon>
        <taxon>Bacillati</taxon>
        <taxon>Bacillota</taxon>
        <taxon>Clostridia</taxon>
        <taxon>Eubacteriales</taxon>
        <taxon>environmental samples</taxon>
    </lineage>
</organism>
<protein>
    <submittedName>
        <fullName evidence="2">Xylose isomerase domain-containing protein TIM barrel</fullName>
    </submittedName>
</protein>
<reference evidence="2" key="1">
    <citation type="submission" date="2016-04" db="EMBL/GenBank/DDBJ databases">
        <authorList>
            <person name="Evans L.H."/>
            <person name="Alamgir A."/>
            <person name="Owens N."/>
            <person name="Weber N.D."/>
            <person name="Virtaneva K."/>
            <person name="Barbian K."/>
            <person name="Babar A."/>
            <person name="Rosenke K."/>
        </authorList>
    </citation>
    <scope>NUCLEOTIDE SEQUENCE</scope>
    <source>
        <strain evidence="2">86</strain>
    </source>
</reference>
<dbReference type="InterPro" id="IPR036237">
    <property type="entry name" value="Xyl_isomerase-like_sf"/>
</dbReference>
<accession>A0A212JV54</accession>
<evidence type="ECO:0000313" key="2">
    <source>
        <dbReference type="EMBL" id="SBW03248.1"/>
    </source>
</evidence>
<proteinExistence type="predicted"/>
<dbReference type="SUPFAM" id="SSF51658">
    <property type="entry name" value="Xylose isomerase-like"/>
    <property type="match status" value="1"/>
</dbReference>
<gene>
    <name evidence="2" type="ORF">KL86CLO1_11755</name>
</gene>
<dbReference type="Gene3D" id="3.20.20.150">
    <property type="entry name" value="Divalent-metal-dependent TIM barrel enzymes"/>
    <property type="match status" value="1"/>
</dbReference>
<evidence type="ECO:0000259" key="1">
    <source>
        <dbReference type="Pfam" id="PF01261"/>
    </source>
</evidence>
<dbReference type="GO" id="GO:0016853">
    <property type="term" value="F:isomerase activity"/>
    <property type="evidence" value="ECO:0007669"/>
    <property type="project" value="UniProtKB-KW"/>
</dbReference>
<dbReference type="PANTHER" id="PTHR12110">
    <property type="entry name" value="HYDROXYPYRUVATE ISOMERASE"/>
    <property type="match status" value="1"/>
</dbReference>
<dbReference type="InterPro" id="IPR013022">
    <property type="entry name" value="Xyl_isomerase-like_TIM-brl"/>
</dbReference>
<name>A0A212JV54_9FIRM</name>
<dbReference type="Pfam" id="PF01261">
    <property type="entry name" value="AP_endonuc_2"/>
    <property type="match status" value="1"/>
</dbReference>
<sequence>MRPITITTGQYGDLPFEELCRTMRDIGYDGLEIACHTHLDAHRYVSDGAYRAEISGILDKYGLKVWALGAHLAGQCVGDHWDPRLDNFAPSRLSGKPEKIRAWAIDEMKTVARAAAMMGAEVVTSFMGSPIWPYWYSFPQTSQQMVDEGFARIRELWDPILDVFDECGIKYALEVHPTEIAFDYYSTRKLLEVFNRRPALGINFDPSHLQWQGMNPCLFLRDFADRVYHVHMKDVKVRLDGRAGILGSHIEFGDLRRGWNFVSLGHGDVDFDGIIRELNAINYAGPLSVEWEDSGMERMFGAREAYEFTRRTNFEPSSVAFDSALKTIG</sequence>
<dbReference type="EMBL" id="FLUN01000001">
    <property type="protein sequence ID" value="SBW03248.1"/>
    <property type="molecule type" value="Genomic_DNA"/>
</dbReference>
<dbReference type="AlphaFoldDB" id="A0A212JV54"/>
<dbReference type="InterPro" id="IPR050312">
    <property type="entry name" value="IolE/XylAMocC-like"/>
</dbReference>
<keyword evidence="2" id="KW-0413">Isomerase</keyword>
<dbReference type="PANTHER" id="PTHR12110:SF21">
    <property type="entry name" value="XYLOSE ISOMERASE-LIKE TIM BARREL DOMAIN-CONTAINING PROTEIN"/>
    <property type="match status" value="1"/>
</dbReference>